<evidence type="ECO:0008006" key="3">
    <source>
        <dbReference type="Google" id="ProtNLM"/>
    </source>
</evidence>
<dbReference type="OrthoDB" id="9769481at2"/>
<dbReference type="Proteomes" id="UP000195781">
    <property type="component" value="Unassembled WGS sequence"/>
</dbReference>
<proteinExistence type="predicted"/>
<dbReference type="EMBL" id="NFIE01000016">
    <property type="protein sequence ID" value="OUN87535.1"/>
    <property type="molecule type" value="Genomic_DNA"/>
</dbReference>
<accession>A0A1Y3XPV9</accession>
<dbReference type="Gene3D" id="3.40.50.1820">
    <property type="entry name" value="alpha/beta hydrolase"/>
    <property type="match status" value="1"/>
</dbReference>
<keyword evidence="2" id="KW-1185">Reference proteome</keyword>
<dbReference type="InterPro" id="IPR024499">
    <property type="entry name" value="Mbeg1-like"/>
</dbReference>
<evidence type="ECO:0000313" key="2">
    <source>
        <dbReference type="Proteomes" id="UP000195781"/>
    </source>
</evidence>
<gene>
    <name evidence="1" type="ORF">B5G02_07240</name>
</gene>
<name>A0A1Y3XPV9_9ACTN</name>
<dbReference type="Pfam" id="PF11187">
    <property type="entry name" value="Mbeg1-like"/>
    <property type="match status" value="2"/>
</dbReference>
<protein>
    <recommendedName>
        <fullName evidence="3">DUF2974 domain-containing protein</fullName>
    </recommendedName>
</protein>
<dbReference type="InterPro" id="IPR029058">
    <property type="entry name" value="AB_hydrolase_fold"/>
</dbReference>
<comment type="caution">
    <text evidence="1">The sequence shown here is derived from an EMBL/GenBank/DDBJ whole genome shotgun (WGS) entry which is preliminary data.</text>
</comment>
<reference evidence="2" key="1">
    <citation type="submission" date="2017-04" db="EMBL/GenBank/DDBJ databases">
        <title>Function of individual gut microbiota members based on whole genome sequencing of pure cultures obtained from chicken caecum.</title>
        <authorList>
            <person name="Medvecky M."/>
            <person name="Cejkova D."/>
            <person name="Polansky O."/>
            <person name="Karasova D."/>
            <person name="Kubasova T."/>
            <person name="Cizek A."/>
            <person name="Rychlik I."/>
        </authorList>
    </citation>
    <scope>NUCLEOTIDE SEQUENCE [LARGE SCALE GENOMIC DNA]</scope>
    <source>
        <strain evidence="2">An5</strain>
    </source>
</reference>
<sequence>MPYLFEYVERELATFDQKPFGPVDAAVLSQACMIDGARVVPEPPTRPALLDRVLARLAPDARGVTFAELARTEFFDGMFTGLVPGDIQRLLLLLAASPRYRNLRIHGYQAVFDEAVPTQFAAMTFSWKRAFSFVGFRGTDISATGWRENFDMAYEDEVPSQRLAREYLERMMPRLSGAVHVGGHSKGGNLALYAALTCHEDVRERIELVWCLDAPGFRAGRFGTEAYAHLGWHADAGGAGAGDAAAAGAGVQGACKIERFVPQDSIVGMLLECPVQPRVVRSSAQGAMQHSLFSWEIAEDRDDFVTVEHLGEGSRALHDILMEWLASMDPERCAKVVDALFAALGASGARDARDVFLGGKPFPQLVSDAMRNLDEGSRAVLGAALGELAAITARRVGRDLAAAVFGG</sequence>
<dbReference type="SUPFAM" id="SSF53474">
    <property type="entry name" value="alpha/beta-Hydrolases"/>
    <property type="match status" value="1"/>
</dbReference>
<evidence type="ECO:0000313" key="1">
    <source>
        <dbReference type="EMBL" id="OUN87535.1"/>
    </source>
</evidence>
<dbReference type="RefSeq" id="WP_094335746.1">
    <property type="nucleotide sequence ID" value="NZ_NFIE01000016.1"/>
</dbReference>
<organism evidence="1 2">
    <name type="scientific">[Collinsella] massiliensis</name>
    <dbReference type="NCBI Taxonomy" id="1232426"/>
    <lineage>
        <taxon>Bacteria</taxon>
        <taxon>Bacillati</taxon>
        <taxon>Actinomycetota</taxon>
        <taxon>Coriobacteriia</taxon>
        <taxon>Coriobacteriales</taxon>
        <taxon>Coriobacteriaceae</taxon>
        <taxon>Enorma</taxon>
    </lineage>
</organism>
<dbReference type="AlphaFoldDB" id="A0A1Y3XPV9"/>